<name>A0A328BM45_9BACT</name>
<feature type="domain" description="RagB/SusD" evidence="6">
    <location>
        <begin position="286"/>
        <end position="575"/>
    </location>
</feature>
<evidence type="ECO:0000256" key="2">
    <source>
        <dbReference type="ARBA" id="ARBA00006275"/>
    </source>
</evidence>
<evidence type="ECO:0000259" key="7">
    <source>
        <dbReference type="Pfam" id="PF14322"/>
    </source>
</evidence>
<dbReference type="InterPro" id="IPR012944">
    <property type="entry name" value="SusD_RagB_dom"/>
</dbReference>
<sequence>MKSIHVLTLAAALLTFGTTGCNDKDFLDVPPRGALSDEQLNTPENADKQVIAAYSALANDGFTVPYTSLWPYGNLRSGDAYKGGGGIGDIEGFHFYETFTYNRTDVGNTDEVWFRLFVGIGRANDALRRLGAVTDAQMPNRNVRIAEARFLRGHFYFILKELFDRVPYLDENVPVDQYDQVSNVALTSQALWDKIADDFQFGAANLPVTPGEVGRASQVAAKAYLAKVRLFQAYVQNETNHQVTSVDQAKLQEVLRLTNEIIGAGKHSLYTDFGNNFMSAFDNGSESVFAIQFSKDDGTPRGRINQGNKLNYPMNSEFGCCSFHQPSQNLVNAFKTDAQGLPLFTTFNTSSLTAPADFQTNTVDPRLDHTVAIPTHPWKYDPSFVFQRAWVRVPDVYGQFMSQKELVGPNDPAFQKLPPFMSSTKNWAVIRYADVLLWKAEALIELGRQAEALPIINQIRQRAQSSTSLLKQSNGQATSNYRIGQYPAGVWTQQYAREALRWERRLEFAMEGSRFFDLVRWGIAADYLNEYFRVEKTRRSYLQNANFTRGRDEYLPIPLNQINFSQGRYQQNPGW</sequence>
<dbReference type="RefSeq" id="WP_111478435.1">
    <property type="nucleotide sequence ID" value="NZ_QHKM01000003.1"/>
</dbReference>
<dbReference type="GO" id="GO:0009279">
    <property type="term" value="C:cell outer membrane"/>
    <property type="evidence" value="ECO:0007669"/>
    <property type="project" value="UniProtKB-SubCell"/>
</dbReference>
<dbReference type="Pfam" id="PF07980">
    <property type="entry name" value="SusD_RagB"/>
    <property type="match status" value="1"/>
</dbReference>
<dbReference type="OrthoDB" id="9792139at2"/>
<evidence type="ECO:0000313" key="8">
    <source>
        <dbReference type="EMBL" id="RAK67014.1"/>
    </source>
</evidence>
<comment type="subcellular location">
    <subcellularLocation>
        <location evidence="1">Cell outer membrane</location>
    </subcellularLocation>
</comment>
<accession>A0A328BM45</accession>
<gene>
    <name evidence="8" type="ORF">DLM85_12500</name>
</gene>
<protein>
    <submittedName>
        <fullName evidence="8">RagB/SusD family nutrient uptake outer membrane protein</fullName>
    </submittedName>
</protein>
<evidence type="ECO:0000256" key="5">
    <source>
        <dbReference type="ARBA" id="ARBA00023237"/>
    </source>
</evidence>
<evidence type="ECO:0000259" key="6">
    <source>
        <dbReference type="Pfam" id="PF07980"/>
    </source>
</evidence>
<keyword evidence="4" id="KW-0472">Membrane</keyword>
<feature type="domain" description="SusD-like N-terminal" evidence="7">
    <location>
        <begin position="101"/>
        <end position="230"/>
    </location>
</feature>
<reference evidence="9" key="1">
    <citation type="submission" date="2018-05" db="EMBL/GenBank/DDBJ databases">
        <authorList>
            <person name="Nie L."/>
        </authorList>
    </citation>
    <scope>NUCLEOTIDE SEQUENCE [LARGE SCALE GENOMIC DNA]</scope>
    <source>
        <strain evidence="9">NL</strain>
    </source>
</reference>
<evidence type="ECO:0000313" key="9">
    <source>
        <dbReference type="Proteomes" id="UP000248553"/>
    </source>
</evidence>
<evidence type="ECO:0000256" key="3">
    <source>
        <dbReference type="ARBA" id="ARBA00022729"/>
    </source>
</evidence>
<dbReference type="Proteomes" id="UP000248553">
    <property type="component" value="Unassembled WGS sequence"/>
</dbReference>
<keyword evidence="3" id="KW-0732">Signal</keyword>
<comment type="caution">
    <text evidence="8">The sequence shown here is derived from an EMBL/GenBank/DDBJ whole genome shotgun (WGS) entry which is preliminary data.</text>
</comment>
<dbReference type="SUPFAM" id="SSF48452">
    <property type="entry name" value="TPR-like"/>
    <property type="match status" value="1"/>
</dbReference>
<comment type="similarity">
    <text evidence="2">Belongs to the SusD family.</text>
</comment>
<dbReference type="PROSITE" id="PS51257">
    <property type="entry name" value="PROKAR_LIPOPROTEIN"/>
    <property type="match status" value="1"/>
</dbReference>
<keyword evidence="5" id="KW-0998">Cell outer membrane</keyword>
<dbReference type="InterPro" id="IPR011990">
    <property type="entry name" value="TPR-like_helical_dom_sf"/>
</dbReference>
<proteinExistence type="inferred from homology"/>
<dbReference type="EMBL" id="QHKM01000003">
    <property type="protein sequence ID" value="RAK67014.1"/>
    <property type="molecule type" value="Genomic_DNA"/>
</dbReference>
<dbReference type="InterPro" id="IPR033985">
    <property type="entry name" value="SusD-like_N"/>
</dbReference>
<dbReference type="AlphaFoldDB" id="A0A328BM45"/>
<dbReference type="Pfam" id="PF14322">
    <property type="entry name" value="SusD-like_3"/>
    <property type="match status" value="1"/>
</dbReference>
<organism evidence="8 9">
    <name type="scientific">Hymenobacter edaphi</name>
    <dbReference type="NCBI Taxonomy" id="2211146"/>
    <lineage>
        <taxon>Bacteria</taxon>
        <taxon>Pseudomonadati</taxon>
        <taxon>Bacteroidota</taxon>
        <taxon>Cytophagia</taxon>
        <taxon>Cytophagales</taxon>
        <taxon>Hymenobacteraceae</taxon>
        <taxon>Hymenobacter</taxon>
    </lineage>
</organism>
<keyword evidence="9" id="KW-1185">Reference proteome</keyword>
<evidence type="ECO:0000256" key="4">
    <source>
        <dbReference type="ARBA" id="ARBA00023136"/>
    </source>
</evidence>
<evidence type="ECO:0000256" key="1">
    <source>
        <dbReference type="ARBA" id="ARBA00004442"/>
    </source>
</evidence>
<dbReference type="Gene3D" id="1.25.40.390">
    <property type="match status" value="1"/>
</dbReference>